<organism evidence="2 3">
    <name type="scientific">Ceratopteris richardii</name>
    <name type="common">Triangle waterfern</name>
    <dbReference type="NCBI Taxonomy" id="49495"/>
    <lineage>
        <taxon>Eukaryota</taxon>
        <taxon>Viridiplantae</taxon>
        <taxon>Streptophyta</taxon>
        <taxon>Embryophyta</taxon>
        <taxon>Tracheophyta</taxon>
        <taxon>Polypodiopsida</taxon>
        <taxon>Polypodiidae</taxon>
        <taxon>Polypodiales</taxon>
        <taxon>Pteridineae</taxon>
        <taxon>Pteridaceae</taxon>
        <taxon>Parkerioideae</taxon>
        <taxon>Ceratopteris</taxon>
    </lineage>
</organism>
<evidence type="ECO:0000256" key="1">
    <source>
        <dbReference type="SAM" id="MobiDB-lite"/>
    </source>
</evidence>
<feature type="region of interest" description="Disordered" evidence="1">
    <location>
        <begin position="341"/>
        <end position="376"/>
    </location>
</feature>
<name>A0A8T2RNF1_CERRI</name>
<keyword evidence="3" id="KW-1185">Reference proteome</keyword>
<reference evidence="2" key="1">
    <citation type="submission" date="2021-08" db="EMBL/GenBank/DDBJ databases">
        <title>WGS assembly of Ceratopteris richardii.</title>
        <authorList>
            <person name="Marchant D.B."/>
            <person name="Chen G."/>
            <person name="Jenkins J."/>
            <person name="Shu S."/>
            <person name="Leebens-Mack J."/>
            <person name="Grimwood J."/>
            <person name="Schmutz J."/>
            <person name="Soltis P."/>
            <person name="Soltis D."/>
            <person name="Chen Z.-H."/>
        </authorList>
    </citation>
    <scope>NUCLEOTIDE SEQUENCE</scope>
    <source>
        <strain evidence="2">Whitten #5841</strain>
        <tissue evidence="2">Leaf</tissue>
    </source>
</reference>
<dbReference type="AlphaFoldDB" id="A0A8T2RNF1"/>
<evidence type="ECO:0008006" key="4">
    <source>
        <dbReference type="Google" id="ProtNLM"/>
    </source>
</evidence>
<dbReference type="GO" id="GO:0006351">
    <property type="term" value="P:DNA-templated transcription"/>
    <property type="evidence" value="ECO:0007669"/>
    <property type="project" value="InterPro"/>
</dbReference>
<dbReference type="InterPro" id="IPR022709">
    <property type="entry name" value="SCAI"/>
</dbReference>
<evidence type="ECO:0000313" key="2">
    <source>
        <dbReference type="EMBL" id="KAH7296983.1"/>
    </source>
</evidence>
<dbReference type="EMBL" id="CM035431">
    <property type="protein sequence ID" value="KAH7296984.1"/>
    <property type="molecule type" value="Genomic_DNA"/>
</dbReference>
<dbReference type="EMBL" id="CM035431">
    <property type="protein sequence ID" value="KAH7296983.1"/>
    <property type="molecule type" value="Genomic_DNA"/>
</dbReference>
<dbReference type="Proteomes" id="UP000825935">
    <property type="component" value="Chromosome 26"/>
</dbReference>
<evidence type="ECO:0000313" key="3">
    <source>
        <dbReference type="Proteomes" id="UP000825935"/>
    </source>
</evidence>
<dbReference type="Pfam" id="PF12070">
    <property type="entry name" value="SCAI"/>
    <property type="match status" value="1"/>
</dbReference>
<dbReference type="OrthoDB" id="525027at2759"/>
<accession>A0A8T2RNF1</accession>
<dbReference type="PANTHER" id="PTHR21243">
    <property type="entry name" value="PROTEIN SCAI"/>
    <property type="match status" value="1"/>
</dbReference>
<dbReference type="GO" id="GO:0003714">
    <property type="term" value="F:transcription corepressor activity"/>
    <property type="evidence" value="ECO:0007669"/>
    <property type="project" value="InterPro"/>
</dbReference>
<gene>
    <name evidence="2" type="ORF">KP509_26G047400</name>
</gene>
<dbReference type="OMA" id="CPDTNEM"/>
<feature type="compositionally biased region" description="Polar residues" evidence="1">
    <location>
        <begin position="341"/>
        <end position="356"/>
    </location>
</feature>
<comment type="caution">
    <text evidence="2">The sequence shown here is derived from an EMBL/GenBank/DDBJ whole genome shotgun (WGS) entry which is preliminary data.</text>
</comment>
<sequence length="607" mass="68602">MPSSECSFWELHSKADKKFSRLRDLPLYGTHRWDFFFDKAFQIYTKLWKTQQEQRQALVEAGLRRWQIGEIASRIGQLHYNYYIRTSDATFLSESYIFYEAIVSREYFKDAGKDATLINKQLRFYVRFIVVCLLLNRKEMASQLNWQLRALIDEFRGTLQGNDAKEWKRIGHDISRFIRADAVSQNSRPLRLSVLLDPQATCFPSTSRLGGHNPLNLKDALLVSYHYNEVKASDLTLDTFRFLQCLEWEPSGTFYRARTTESNGNTPMRTDDIIDHSLPPNPHKYVLHRPNILRFLLILASACDELPADGIVLLYLSASADGESLKNGTAQSSVDIRASASTHTPSLNLDSSTTASDLDEGIPETNKSLTSDTSDHVTTVGGESVNLDISDSNSGIWFGSREGAGARFLHPADLLPFTRAPLFIIVDSDKSNLFETIHGEEKGEPSALLLSPILQPQAENGEQQDSVAGSLFTFFLTTPLLAFFRLVNVSPITAAQAIHDQLEALMTSLTLEWGKLLSTSSLDYVWARIMWDPFLRRLLIRFIFCRACLALHTGYGSKIKSLPRCLPALPKEMLPTEVAIERYIYQIASCLGVLEQFKFSPEVDKVK</sequence>
<proteinExistence type="predicted"/>
<protein>
    <recommendedName>
        <fullName evidence="4">Protein SCAI</fullName>
    </recommendedName>
</protein>